<protein>
    <submittedName>
        <fullName evidence="3">Aminodeoxychorismate/anthranilate synthase component II</fullName>
    </submittedName>
</protein>
<evidence type="ECO:0000313" key="3">
    <source>
        <dbReference type="EMBL" id="BBH51976.1"/>
    </source>
</evidence>
<dbReference type="EMBL" id="AP019368">
    <property type="protein sequence ID" value="BBH51976.1"/>
    <property type="molecule type" value="Genomic_DNA"/>
</dbReference>
<proteinExistence type="predicted"/>
<dbReference type="AlphaFoldDB" id="A0A4P2VGP9"/>
<dbReference type="PROSITE" id="PS51273">
    <property type="entry name" value="GATASE_TYPE_1"/>
    <property type="match status" value="1"/>
</dbReference>
<dbReference type="PRINTS" id="PR00099">
    <property type="entry name" value="CPSGATASE"/>
</dbReference>
<dbReference type="SUPFAM" id="SSF52317">
    <property type="entry name" value="Class I glutamine amidotransferase-like"/>
    <property type="match status" value="1"/>
</dbReference>
<keyword evidence="4" id="KW-1185">Reference proteome</keyword>
<evidence type="ECO:0000256" key="1">
    <source>
        <dbReference type="ARBA" id="ARBA00022962"/>
    </source>
</evidence>
<dbReference type="OrthoDB" id="9786812at2"/>
<dbReference type="GO" id="GO:0004049">
    <property type="term" value="F:anthranilate synthase activity"/>
    <property type="evidence" value="ECO:0007669"/>
    <property type="project" value="TreeGrafter"/>
</dbReference>
<dbReference type="InterPro" id="IPR050472">
    <property type="entry name" value="Anth_synth/Amidotransfase"/>
</dbReference>
<dbReference type="Gene3D" id="3.40.50.880">
    <property type="match status" value="1"/>
</dbReference>
<dbReference type="Proteomes" id="UP000291236">
    <property type="component" value="Chromosome"/>
</dbReference>
<dbReference type="GO" id="GO:0005829">
    <property type="term" value="C:cytosol"/>
    <property type="evidence" value="ECO:0007669"/>
    <property type="project" value="TreeGrafter"/>
</dbReference>
<dbReference type="GO" id="GO:0000162">
    <property type="term" value="P:L-tryptophan biosynthetic process"/>
    <property type="evidence" value="ECO:0007669"/>
    <property type="project" value="TreeGrafter"/>
</dbReference>
<dbReference type="InterPro" id="IPR017926">
    <property type="entry name" value="GATASE"/>
</dbReference>
<name>A0A4P2VGP9_FLUSA</name>
<dbReference type="RefSeq" id="WP_130606019.1">
    <property type="nucleotide sequence ID" value="NZ_AP019368.1"/>
</dbReference>
<dbReference type="CDD" id="cd01743">
    <property type="entry name" value="GATase1_Anthranilate_Synthase"/>
    <property type="match status" value="1"/>
</dbReference>
<dbReference type="Pfam" id="PF00117">
    <property type="entry name" value="GATase"/>
    <property type="match status" value="1"/>
</dbReference>
<sequence>MTFLFIDHFDSFSYNLTNWFVAKGIDLKILSYKDIHTIADISEYDAIIFSPGPGHPSEYIESIELYKKIPAQIPFLGVCLGHQIFLLAEGGKIEQMCKIPIHGRQVEIIDSCRSSHFKKNSPKGTVVLYNSLACKSSDPVFTKNVVSLAEENGFSLIAEHKLHRRFGVQFHPESFASPGGESFLNAFLGTVQC</sequence>
<evidence type="ECO:0000313" key="4">
    <source>
        <dbReference type="Proteomes" id="UP000291236"/>
    </source>
</evidence>
<accession>A0A4P2VGP9</accession>
<keyword evidence="1" id="KW-0315">Glutamine amidotransferase</keyword>
<evidence type="ECO:0000259" key="2">
    <source>
        <dbReference type="Pfam" id="PF00117"/>
    </source>
</evidence>
<dbReference type="PRINTS" id="PR00097">
    <property type="entry name" value="ANTSNTHASEII"/>
</dbReference>
<dbReference type="InterPro" id="IPR029062">
    <property type="entry name" value="Class_I_gatase-like"/>
</dbReference>
<dbReference type="PRINTS" id="PR00096">
    <property type="entry name" value="GATASE"/>
</dbReference>
<dbReference type="InterPro" id="IPR006221">
    <property type="entry name" value="TrpG/PapA_dom"/>
</dbReference>
<organism evidence="3 4">
    <name type="scientific">Fluviispira sanaruensis</name>
    <dbReference type="NCBI Taxonomy" id="2493639"/>
    <lineage>
        <taxon>Bacteria</taxon>
        <taxon>Pseudomonadati</taxon>
        <taxon>Bdellovibrionota</taxon>
        <taxon>Oligoflexia</taxon>
        <taxon>Silvanigrellales</taxon>
        <taxon>Silvanigrellaceae</taxon>
        <taxon>Fluviispira</taxon>
    </lineage>
</organism>
<dbReference type="KEGG" id="sbf:JCM31447_04080"/>
<dbReference type="PANTHER" id="PTHR43418">
    <property type="entry name" value="MULTIFUNCTIONAL TRYPTOPHAN BIOSYNTHESIS PROTEIN-RELATED"/>
    <property type="match status" value="1"/>
</dbReference>
<reference evidence="3 4" key="1">
    <citation type="submission" date="2018-12" db="EMBL/GenBank/DDBJ databases">
        <title>Rubrispira sanarue gen. nov., sp., nov., a member of the order Silvanigrellales, isolated from a brackish lake in Hamamatsu Japan.</title>
        <authorList>
            <person name="Maejima Y."/>
            <person name="Iino T."/>
            <person name="Muraguchi Y."/>
            <person name="Fukuda K."/>
            <person name="Nojiri H."/>
            <person name="Ohkuma M."/>
            <person name="Moriuchi R."/>
            <person name="Dohra H."/>
            <person name="Kimbara K."/>
            <person name="Shintani M."/>
        </authorList>
    </citation>
    <scope>NUCLEOTIDE SEQUENCE [LARGE SCALE GENOMIC DNA]</scope>
    <source>
        <strain evidence="3 4">RF1110005</strain>
    </source>
</reference>
<gene>
    <name evidence="3" type="ORF">JCM31447_04080</name>
</gene>
<feature type="domain" description="Glutamine amidotransferase" evidence="2">
    <location>
        <begin position="5"/>
        <end position="188"/>
    </location>
</feature>
<dbReference type="PANTHER" id="PTHR43418:SF4">
    <property type="entry name" value="MULTIFUNCTIONAL TRYPTOPHAN BIOSYNTHESIS PROTEIN"/>
    <property type="match status" value="1"/>
</dbReference>